<comment type="caution">
    <text evidence="2">The sequence shown here is derived from an EMBL/GenBank/DDBJ whole genome shotgun (WGS) entry which is preliminary data.</text>
</comment>
<organism evidence="2 3">
    <name type="scientific">Aureitalea marina</name>
    <dbReference type="NCBI Taxonomy" id="930804"/>
    <lineage>
        <taxon>Bacteria</taxon>
        <taxon>Pseudomonadati</taxon>
        <taxon>Bacteroidota</taxon>
        <taxon>Flavobacteriia</taxon>
        <taxon>Flavobacteriales</taxon>
        <taxon>Flavobacteriaceae</taxon>
        <taxon>Aureitalea</taxon>
    </lineage>
</organism>
<dbReference type="AlphaFoldDB" id="A0A2S7KNY3"/>
<accession>A0A2S7KNY3</accession>
<evidence type="ECO:0000313" key="2">
    <source>
        <dbReference type="EMBL" id="PQB04336.1"/>
    </source>
</evidence>
<feature type="transmembrane region" description="Helical" evidence="1">
    <location>
        <begin position="39"/>
        <end position="60"/>
    </location>
</feature>
<keyword evidence="1" id="KW-0472">Membrane</keyword>
<evidence type="ECO:0000256" key="1">
    <source>
        <dbReference type="SAM" id="Phobius"/>
    </source>
</evidence>
<dbReference type="EMBL" id="MQUB01000001">
    <property type="protein sequence ID" value="PQB04336.1"/>
    <property type="molecule type" value="Genomic_DNA"/>
</dbReference>
<keyword evidence="1" id="KW-1133">Transmembrane helix</keyword>
<feature type="transmembrane region" description="Helical" evidence="1">
    <location>
        <begin position="143"/>
        <end position="160"/>
    </location>
</feature>
<sequence>MTKKDFFRIVIKIFGLYALLLSVLTYLPSSLSFILPDIGATEILLIAGILVLILLLYVFLIRKTDMIINLLQLDKGYDDDTIVLGNFDSLKIVKFALIIIGGMMLLDYVPDFLRYSFLAFKSEVSANGLDEFERMSYGSSIDYFNWALSGVNIVIGYLMLSNYSKIGKWLTRDDKTLGNNA</sequence>
<evidence type="ECO:0000313" key="3">
    <source>
        <dbReference type="Proteomes" id="UP000239800"/>
    </source>
</evidence>
<feature type="transmembrane region" description="Helical" evidence="1">
    <location>
        <begin position="92"/>
        <end position="109"/>
    </location>
</feature>
<feature type="transmembrane region" description="Helical" evidence="1">
    <location>
        <begin position="9"/>
        <end position="27"/>
    </location>
</feature>
<name>A0A2S7KNY3_9FLAO</name>
<protein>
    <submittedName>
        <fullName evidence="2">Uncharacterized protein</fullName>
    </submittedName>
</protein>
<keyword evidence="3" id="KW-1185">Reference proteome</keyword>
<dbReference type="Proteomes" id="UP000239800">
    <property type="component" value="Unassembled WGS sequence"/>
</dbReference>
<keyword evidence="1" id="KW-0812">Transmembrane</keyword>
<proteinExistence type="predicted"/>
<reference evidence="2 3" key="1">
    <citation type="submission" date="2016-11" db="EMBL/GenBank/DDBJ databases">
        <title>Trade-off between light-utilization and light-protection in marine flavobacteria.</title>
        <authorList>
            <person name="Kumagai Y."/>
        </authorList>
    </citation>
    <scope>NUCLEOTIDE SEQUENCE [LARGE SCALE GENOMIC DNA]</scope>
    <source>
        <strain evidence="2 3">NBRC 107741</strain>
    </source>
</reference>
<gene>
    <name evidence="2" type="ORF">BST85_05055</name>
</gene>